<dbReference type="Pfam" id="PF00072">
    <property type="entry name" value="Response_reg"/>
    <property type="match status" value="1"/>
</dbReference>
<dbReference type="GO" id="GO:0003677">
    <property type="term" value="F:DNA binding"/>
    <property type="evidence" value="ECO:0007669"/>
    <property type="project" value="UniProtKB-KW"/>
</dbReference>
<dbReference type="SMART" id="SM00448">
    <property type="entry name" value="REC"/>
    <property type="match status" value="1"/>
</dbReference>
<reference evidence="6 7" key="1">
    <citation type="submission" date="2016-08" db="EMBL/GenBank/DDBJ databases">
        <authorList>
            <person name="Seilhamer J.J."/>
        </authorList>
    </citation>
    <scope>NUCLEOTIDE SEQUENCE [LARGE SCALE GENOMIC DNA]</scope>
    <source>
        <strain evidence="6 7">VC14762</strain>
    </source>
</reference>
<keyword evidence="1 3" id="KW-0597">Phosphoprotein</keyword>
<dbReference type="InterPro" id="IPR011006">
    <property type="entry name" value="CheY-like_superfamily"/>
</dbReference>
<proteinExistence type="predicted"/>
<dbReference type="RefSeq" id="WP_077176615.1">
    <property type="nucleotide sequence ID" value="NZ_MUTB01000063.1"/>
</dbReference>
<dbReference type="SUPFAM" id="SSF52172">
    <property type="entry name" value="CheY-like"/>
    <property type="match status" value="1"/>
</dbReference>
<dbReference type="GO" id="GO:0006355">
    <property type="term" value="P:regulation of DNA-templated transcription"/>
    <property type="evidence" value="ECO:0007669"/>
    <property type="project" value="InterPro"/>
</dbReference>
<dbReference type="PROSITE" id="PS50043">
    <property type="entry name" value="HTH_LUXR_2"/>
    <property type="match status" value="1"/>
</dbReference>
<dbReference type="InterPro" id="IPR001789">
    <property type="entry name" value="Sig_transdc_resp-reg_receiver"/>
</dbReference>
<evidence type="ECO:0000259" key="5">
    <source>
        <dbReference type="PROSITE" id="PS50110"/>
    </source>
</evidence>
<accession>A0A1V2VV61</accession>
<dbReference type="CDD" id="cd17535">
    <property type="entry name" value="REC_NarL-like"/>
    <property type="match status" value="1"/>
</dbReference>
<comment type="caution">
    <text evidence="6">The sequence shown here is derived from an EMBL/GenBank/DDBJ whole genome shotgun (WGS) entry which is preliminary data.</text>
</comment>
<evidence type="ECO:0000259" key="4">
    <source>
        <dbReference type="PROSITE" id="PS50043"/>
    </source>
</evidence>
<dbReference type="GO" id="GO:0000160">
    <property type="term" value="P:phosphorelay signal transduction system"/>
    <property type="evidence" value="ECO:0007669"/>
    <property type="project" value="InterPro"/>
</dbReference>
<evidence type="ECO:0000256" key="1">
    <source>
        <dbReference type="ARBA" id="ARBA00022553"/>
    </source>
</evidence>
<dbReference type="InterPro" id="IPR058245">
    <property type="entry name" value="NreC/VraR/RcsB-like_REC"/>
</dbReference>
<keyword evidence="2 6" id="KW-0238">DNA-binding</keyword>
<feature type="domain" description="Response regulatory" evidence="5">
    <location>
        <begin position="10"/>
        <end position="126"/>
    </location>
</feature>
<gene>
    <name evidence="6" type="ORF">A8E72_30580</name>
</gene>
<dbReference type="Pfam" id="PF00196">
    <property type="entry name" value="GerE"/>
    <property type="match status" value="1"/>
</dbReference>
<evidence type="ECO:0000313" key="6">
    <source>
        <dbReference type="EMBL" id="ONU77737.1"/>
    </source>
</evidence>
<dbReference type="SMART" id="SM00421">
    <property type="entry name" value="HTH_LUXR"/>
    <property type="match status" value="1"/>
</dbReference>
<dbReference type="PROSITE" id="PS50110">
    <property type="entry name" value="RESPONSE_REGULATORY"/>
    <property type="match status" value="1"/>
</dbReference>
<dbReference type="Proteomes" id="UP000188543">
    <property type="component" value="Unassembled WGS sequence"/>
</dbReference>
<feature type="modified residue" description="4-aspartylphosphate" evidence="3">
    <location>
        <position position="60"/>
    </location>
</feature>
<dbReference type="InterPro" id="IPR016032">
    <property type="entry name" value="Sig_transdc_resp-reg_C-effctor"/>
</dbReference>
<evidence type="ECO:0000256" key="3">
    <source>
        <dbReference type="PROSITE-ProRule" id="PRU00169"/>
    </source>
</evidence>
<organism evidence="6 7">
    <name type="scientific">Burkholderia cenocepacia</name>
    <dbReference type="NCBI Taxonomy" id="95486"/>
    <lineage>
        <taxon>Bacteria</taxon>
        <taxon>Pseudomonadati</taxon>
        <taxon>Pseudomonadota</taxon>
        <taxon>Betaproteobacteria</taxon>
        <taxon>Burkholderiales</taxon>
        <taxon>Burkholderiaceae</taxon>
        <taxon>Burkholderia</taxon>
        <taxon>Burkholderia cepacia complex</taxon>
    </lineage>
</organism>
<dbReference type="Gene3D" id="3.40.50.2300">
    <property type="match status" value="1"/>
</dbReference>
<dbReference type="EMBL" id="MUTJ01000092">
    <property type="protein sequence ID" value="ONU77737.1"/>
    <property type="molecule type" value="Genomic_DNA"/>
</dbReference>
<dbReference type="InterPro" id="IPR039420">
    <property type="entry name" value="WalR-like"/>
</dbReference>
<evidence type="ECO:0000313" key="7">
    <source>
        <dbReference type="Proteomes" id="UP000188543"/>
    </source>
</evidence>
<dbReference type="AlphaFoldDB" id="A0A1V2VV61"/>
<protein>
    <submittedName>
        <fullName evidence="6">DNA-binding response regulator</fullName>
    </submittedName>
</protein>
<sequence>MNTELQAPVTVLLADDHPIVRAGFATTLTTYGIKVVGEVGSAADVVARFNELKPDVLMLDIRFGEALTGLDVAAELLKTTPAAKIVFMSQFNNDSIIKRCYQIGGKAFVTKDCELNDLATAIKQAKAGQLYFLPKVAERLANLSVLGDQSPDTVLHEREMQIFKLMAQGLTIVEIAEALNLSVKTISNTSQTIKEKLDVHRPAEITRLAIRHGLIEA</sequence>
<dbReference type="SUPFAM" id="SSF46894">
    <property type="entry name" value="C-terminal effector domain of the bipartite response regulators"/>
    <property type="match status" value="1"/>
</dbReference>
<dbReference type="PANTHER" id="PTHR43214:SF43">
    <property type="entry name" value="TWO-COMPONENT RESPONSE REGULATOR"/>
    <property type="match status" value="1"/>
</dbReference>
<dbReference type="InterPro" id="IPR000792">
    <property type="entry name" value="Tscrpt_reg_LuxR_C"/>
</dbReference>
<dbReference type="CDD" id="cd06170">
    <property type="entry name" value="LuxR_C_like"/>
    <property type="match status" value="1"/>
</dbReference>
<feature type="domain" description="HTH luxR-type" evidence="4">
    <location>
        <begin position="148"/>
        <end position="213"/>
    </location>
</feature>
<dbReference type="PANTHER" id="PTHR43214">
    <property type="entry name" value="TWO-COMPONENT RESPONSE REGULATOR"/>
    <property type="match status" value="1"/>
</dbReference>
<name>A0A1V2VV61_9BURK</name>
<dbReference type="PRINTS" id="PR00038">
    <property type="entry name" value="HTHLUXR"/>
</dbReference>
<evidence type="ECO:0000256" key="2">
    <source>
        <dbReference type="ARBA" id="ARBA00023125"/>
    </source>
</evidence>